<keyword evidence="2" id="KW-0472">Membrane</keyword>
<feature type="region of interest" description="Disordered" evidence="1">
    <location>
        <begin position="103"/>
        <end position="122"/>
    </location>
</feature>
<dbReference type="NCBIfam" id="TIGR01167">
    <property type="entry name" value="LPXTG_anchor"/>
    <property type="match status" value="1"/>
</dbReference>
<evidence type="ECO:0008006" key="4">
    <source>
        <dbReference type="Google" id="ProtNLM"/>
    </source>
</evidence>
<feature type="transmembrane region" description="Helical" evidence="2">
    <location>
        <begin position="81"/>
        <end position="99"/>
    </location>
</feature>
<sequence>MKRARGNVWVHLIVFAAFFQVISASTILVSAQEQRSVDTEGSVQFTGVYEPDKPVPSPPTGPIQPGGDGGRLPQTNTRKSSSATALGSMLLLIAGYATVKKTRRYQQEQATSRTPEKLSKRE</sequence>
<accession>A0A6N3CBC8</accession>
<evidence type="ECO:0000313" key="3">
    <source>
        <dbReference type="EMBL" id="VYU14286.1"/>
    </source>
</evidence>
<reference evidence="3" key="1">
    <citation type="submission" date="2019-11" db="EMBL/GenBank/DDBJ databases">
        <authorList>
            <person name="Feng L."/>
        </authorList>
    </citation>
    <scope>NUCLEOTIDE SEQUENCE</scope>
    <source>
        <strain evidence="3">ECasseliflavusLFYP2</strain>
    </source>
</reference>
<dbReference type="EMBL" id="CACRTX010000008">
    <property type="protein sequence ID" value="VYU14286.1"/>
    <property type="molecule type" value="Genomic_DNA"/>
</dbReference>
<feature type="compositionally biased region" description="Polar residues" evidence="1">
    <location>
        <begin position="33"/>
        <end position="45"/>
    </location>
</feature>
<feature type="compositionally biased region" description="Polar residues" evidence="1">
    <location>
        <begin position="73"/>
        <end position="83"/>
    </location>
</feature>
<evidence type="ECO:0000256" key="2">
    <source>
        <dbReference type="SAM" id="Phobius"/>
    </source>
</evidence>
<keyword evidence="2" id="KW-0812">Transmembrane</keyword>
<organism evidence="3">
    <name type="scientific">Enterococcus casseliflavus</name>
    <name type="common">Enterococcus flavescens</name>
    <dbReference type="NCBI Taxonomy" id="37734"/>
    <lineage>
        <taxon>Bacteria</taxon>
        <taxon>Bacillati</taxon>
        <taxon>Bacillota</taxon>
        <taxon>Bacilli</taxon>
        <taxon>Lactobacillales</taxon>
        <taxon>Enterococcaceae</taxon>
        <taxon>Enterococcus</taxon>
    </lineage>
</organism>
<gene>
    <name evidence="3" type="ORF">ECLFYP2_02560</name>
</gene>
<name>A0A6N3CBC8_ENTCA</name>
<dbReference type="AlphaFoldDB" id="A0A6N3CBC8"/>
<feature type="region of interest" description="Disordered" evidence="1">
    <location>
        <begin position="33"/>
        <end position="83"/>
    </location>
</feature>
<protein>
    <recommendedName>
        <fullName evidence="4">LPXTG cell wall anchor domain-containing protein</fullName>
    </recommendedName>
</protein>
<keyword evidence="2" id="KW-1133">Transmembrane helix</keyword>
<evidence type="ECO:0000256" key="1">
    <source>
        <dbReference type="SAM" id="MobiDB-lite"/>
    </source>
</evidence>
<proteinExistence type="predicted"/>
<dbReference type="RefSeq" id="WP_123834708.1">
    <property type="nucleotide sequence ID" value="NZ_CACRTX010000008.1"/>
</dbReference>